<evidence type="ECO:0000313" key="4">
    <source>
        <dbReference type="Proteomes" id="UP000176634"/>
    </source>
</evidence>
<dbReference type="InterPro" id="IPR029063">
    <property type="entry name" value="SAM-dependent_MTases_sf"/>
</dbReference>
<evidence type="ECO:0000313" key="3">
    <source>
        <dbReference type="EMBL" id="OGH92841.1"/>
    </source>
</evidence>
<accession>A0A1F6P9J5</accession>
<sequence>METKEYEIMDRIEHDHFWFVAKRKYLSVVLDKYFSQGGKMLDVGCGTGAVMEFLKSRGEVEGVDMSETALNYCRQKNLKVEKGLANEMPYSQNTFDAVFALDVLEHLDNPVGAVKEASRVLKDGGLFFATVPAHQWLWSPHDVSMHHKKRYAKQDFAQLFAGEFDILALSWIHAFILLPAMAVRLIRNLLNNKSNSSDVKESSAVINKIMSLLYFIEISIFKVFYSLPFGLSLLVVAKKKSSGEVAKS</sequence>
<dbReference type="PANTHER" id="PTHR43861">
    <property type="entry name" value="TRANS-ACONITATE 2-METHYLTRANSFERASE-RELATED"/>
    <property type="match status" value="1"/>
</dbReference>
<dbReference type="STRING" id="1798705.A2563_04210"/>
<keyword evidence="1" id="KW-0812">Transmembrane</keyword>
<comment type="caution">
    <text evidence="3">The sequence shown here is derived from an EMBL/GenBank/DDBJ whole genome shotgun (WGS) entry which is preliminary data.</text>
</comment>
<name>A0A1F6P9J5_9BACT</name>
<dbReference type="GO" id="GO:0008757">
    <property type="term" value="F:S-adenosylmethionine-dependent methyltransferase activity"/>
    <property type="evidence" value="ECO:0007669"/>
    <property type="project" value="InterPro"/>
</dbReference>
<feature type="domain" description="Methyltransferase type 11" evidence="2">
    <location>
        <begin position="41"/>
        <end position="128"/>
    </location>
</feature>
<dbReference type="SUPFAM" id="SSF53335">
    <property type="entry name" value="S-adenosyl-L-methionine-dependent methyltransferases"/>
    <property type="match status" value="1"/>
</dbReference>
<dbReference type="Proteomes" id="UP000176634">
    <property type="component" value="Unassembled WGS sequence"/>
</dbReference>
<feature type="transmembrane region" description="Helical" evidence="1">
    <location>
        <begin position="166"/>
        <end position="186"/>
    </location>
</feature>
<evidence type="ECO:0000256" key="1">
    <source>
        <dbReference type="SAM" id="Phobius"/>
    </source>
</evidence>
<proteinExistence type="predicted"/>
<dbReference type="Pfam" id="PF08241">
    <property type="entry name" value="Methyltransf_11"/>
    <property type="match status" value="1"/>
</dbReference>
<keyword evidence="1" id="KW-1133">Transmembrane helix</keyword>
<organism evidence="3 4">
    <name type="scientific">Candidatus Magasanikbacteria bacterium RIFOXYD1_FULL_40_23</name>
    <dbReference type="NCBI Taxonomy" id="1798705"/>
    <lineage>
        <taxon>Bacteria</taxon>
        <taxon>Candidatus Magasanikiibacteriota</taxon>
    </lineage>
</organism>
<dbReference type="InterPro" id="IPR013216">
    <property type="entry name" value="Methyltransf_11"/>
</dbReference>
<gene>
    <name evidence="3" type="ORF">A2563_04210</name>
</gene>
<dbReference type="EMBL" id="MFRA01000005">
    <property type="protein sequence ID" value="OGH92841.1"/>
    <property type="molecule type" value="Genomic_DNA"/>
</dbReference>
<evidence type="ECO:0000259" key="2">
    <source>
        <dbReference type="Pfam" id="PF08241"/>
    </source>
</evidence>
<dbReference type="AlphaFoldDB" id="A0A1F6P9J5"/>
<keyword evidence="1" id="KW-0472">Membrane</keyword>
<feature type="transmembrane region" description="Helical" evidence="1">
    <location>
        <begin position="212"/>
        <end position="237"/>
    </location>
</feature>
<dbReference type="Gene3D" id="3.40.50.150">
    <property type="entry name" value="Vaccinia Virus protein VP39"/>
    <property type="match status" value="1"/>
</dbReference>
<protein>
    <recommendedName>
        <fullName evidence="2">Methyltransferase type 11 domain-containing protein</fullName>
    </recommendedName>
</protein>
<reference evidence="3 4" key="1">
    <citation type="journal article" date="2016" name="Nat. Commun.">
        <title>Thousands of microbial genomes shed light on interconnected biogeochemical processes in an aquifer system.</title>
        <authorList>
            <person name="Anantharaman K."/>
            <person name="Brown C.T."/>
            <person name="Hug L.A."/>
            <person name="Sharon I."/>
            <person name="Castelle C.J."/>
            <person name="Probst A.J."/>
            <person name="Thomas B.C."/>
            <person name="Singh A."/>
            <person name="Wilkins M.J."/>
            <person name="Karaoz U."/>
            <person name="Brodie E.L."/>
            <person name="Williams K.H."/>
            <person name="Hubbard S.S."/>
            <person name="Banfield J.F."/>
        </authorList>
    </citation>
    <scope>NUCLEOTIDE SEQUENCE [LARGE SCALE GENOMIC DNA]</scope>
</reference>
<dbReference type="CDD" id="cd02440">
    <property type="entry name" value="AdoMet_MTases"/>
    <property type="match status" value="1"/>
</dbReference>